<comment type="subcellular location">
    <subcellularLocation>
        <location evidence="1 11">Cytoplasm</location>
    </subcellularLocation>
</comment>
<evidence type="ECO:0000256" key="9">
    <source>
        <dbReference type="ARBA" id="ARBA00023146"/>
    </source>
</evidence>
<dbReference type="PRINTS" id="PR01038">
    <property type="entry name" value="TRNASYNTHARG"/>
</dbReference>
<dbReference type="NCBIfam" id="TIGR00456">
    <property type="entry name" value="argS"/>
    <property type="match status" value="1"/>
</dbReference>
<dbReference type="HAMAP" id="MF_00123">
    <property type="entry name" value="Arg_tRNA_synth"/>
    <property type="match status" value="1"/>
</dbReference>
<dbReference type="Gene3D" id="3.40.50.620">
    <property type="entry name" value="HUPs"/>
    <property type="match status" value="1"/>
</dbReference>
<dbReference type="InterPro" id="IPR014729">
    <property type="entry name" value="Rossmann-like_a/b/a_fold"/>
</dbReference>
<dbReference type="SUPFAM" id="SSF55190">
    <property type="entry name" value="Arginyl-tRNA synthetase (ArgRS), N-terminal 'additional' domain"/>
    <property type="match status" value="1"/>
</dbReference>
<dbReference type="FunFam" id="3.40.50.620:FF:000116">
    <property type="entry name" value="Arginine--tRNA ligase"/>
    <property type="match status" value="1"/>
</dbReference>
<dbReference type="InterPro" id="IPR036695">
    <property type="entry name" value="Arg-tRNA-synth_N_sf"/>
</dbReference>
<dbReference type="PANTHER" id="PTHR11956:SF5">
    <property type="entry name" value="ARGININE--TRNA LIGASE, CYTOPLASMIC"/>
    <property type="match status" value="1"/>
</dbReference>
<evidence type="ECO:0000256" key="1">
    <source>
        <dbReference type="ARBA" id="ARBA00004496"/>
    </source>
</evidence>
<dbReference type="GO" id="GO:0006420">
    <property type="term" value="P:arginyl-tRNA aminoacylation"/>
    <property type="evidence" value="ECO:0007669"/>
    <property type="project" value="UniProtKB-UniRule"/>
</dbReference>
<evidence type="ECO:0000256" key="4">
    <source>
        <dbReference type="ARBA" id="ARBA00022490"/>
    </source>
</evidence>
<comment type="similarity">
    <text evidence="2 11 12">Belongs to the class-I aminoacyl-tRNA synthetase family.</text>
</comment>
<dbReference type="Pfam" id="PF00750">
    <property type="entry name" value="tRNA-synt_1d"/>
    <property type="match status" value="1"/>
</dbReference>
<dbReference type="InterPro" id="IPR035684">
    <property type="entry name" value="ArgRS_core"/>
</dbReference>
<feature type="domain" description="Arginyl tRNA synthetase N-terminal" evidence="14">
    <location>
        <begin position="4"/>
        <end position="81"/>
    </location>
</feature>
<dbReference type="Pfam" id="PF03485">
    <property type="entry name" value="Arg_tRNA_synt_N"/>
    <property type="match status" value="1"/>
</dbReference>
<organism evidence="15 16">
    <name type="scientific">Candidatus Wildermuthbacteria bacterium RIFCSPLOWO2_01_FULL_48_16</name>
    <dbReference type="NCBI Taxonomy" id="1802461"/>
    <lineage>
        <taxon>Bacteria</taxon>
        <taxon>Candidatus Wildermuthiibacteriota</taxon>
    </lineage>
</organism>
<dbReference type="EMBL" id="MHUG01000016">
    <property type="protein sequence ID" value="OHA73038.1"/>
    <property type="molecule type" value="Genomic_DNA"/>
</dbReference>
<keyword evidence="6 11" id="KW-0547">Nucleotide-binding</keyword>
<evidence type="ECO:0000313" key="15">
    <source>
        <dbReference type="EMBL" id="OHA73038.1"/>
    </source>
</evidence>
<feature type="domain" description="DALR anticodon binding" evidence="13">
    <location>
        <begin position="446"/>
        <end position="563"/>
    </location>
</feature>
<proteinExistence type="inferred from homology"/>
<comment type="catalytic activity">
    <reaction evidence="10 11">
        <text>tRNA(Arg) + L-arginine + ATP = L-arginyl-tRNA(Arg) + AMP + diphosphate</text>
        <dbReference type="Rhea" id="RHEA:20301"/>
        <dbReference type="Rhea" id="RHEA-COMP:9658"/>
        <dbReference type="Rhea" id="RHEA-COMP:9673"/>
        <dbReference type="ChEBI" id="CHEBI:30616"/>
        <dbReference type="ChEBI" id="CHEBI:32682"/>
        <dbReference type="ChEBI" id="CHEBI:33019"/>
        <dbReference type="ChEBI" id="CHEBI:78442"/>
        <dbReference type="ChEBI" id="CHEBI:78513"/>
        <dbReference type="ChEBI" id="CHEBI:456215"/>
        <dbReference type="EC" id="6.1.1.19"/>
    </reaction>
</comment>
<dbReference type="GO" id="GO:0005737">
    <property type="term" value="C:cytoplasm"/>
    <property type="evidence" value="ECO:0007669"/>
    <property type="project" value="UniProtKB-SubCell"/>
</dbReference>
<accession>A0A1G2RKM6</accession>
<dbReference type="GO" id="GO:0005524">
    <property type="term" value="F:ATP binding"/>
    <property type="evidence" value="ECO:0007669"/>
    <property type="project" value="UniProtKB-UniRule"/>
</dbReference>
<dbReference type="Proteomes" id="UP000176917">
    <property type="component" value="Unassembled WGS sequence"/>
</dbReference>
<evidence type="ECO:0000256" key="5">
    <source>
        <dbReference type="ARBA" id="ARBA00022598"/>
    </source>
</evidence>
<feature type="short sequence motif" description="'HIGH' region" evidence="11">
    <location>
        <begin position="116"/>
        <end position="126"/>
    </location>
</feature>
<dbReference type="SUPFAM" id="SSF52374">
    <property type="entry name" value="Nucleotidylyl transferase"/>
    <property type="match status" value="1"/>
</dbReference>
<keyword evidence="4 11" id="KW-0963">Cytoplasm</keyword>
<dbReference type="STRING" id="1802461.A3B24_01325"/>
<dbReference type="CDD" id="cd07956">
    <property type="entry name" value="Anticodon_Ia_Arg"/>
    <property type="match status" value="1"/>
</dbReference>
<evidence type="ECO:0000256" key="11">
    <source>
        <dbReference type="HAMAP-Rule" id="MF_00123"/>
    </source>
</evidence>
<evidence type="ECO:0000259" key="13">
    <source>
        <dbReference type="SMART" id="SM00836"/>
    </source>
</evidence>
<dbReference type="Pfam" id="PF05746">
    <property type="entry name" value="DALR_1"/>
    <property type="match status" value="1"/>
</dbReference>
<gene>
    <name evidence="11" type="primary">argS</name>
    <name evidence="15" type="ORF">A3B24_01325</name>
</gene>
<evidence type="ECO:0000313" key="16">
    <source>
        <dbReference type="Proteomes" id="UP000176917"/>
    </source>
</evidence>
<name>A0A1G2RKM6_9BACT</name>
<dbReference type="SMART" id="SM01016">
    <property type="entry name" value="Arg_tRNA_synt_N"/>
    <property type="match status" value="1"/>
</dbReference>
<dbReference type="AlphaFoldDB" id="A0A1G2RKM6"/>
<keyword evidence="8 11" id="KW-0648">Protein biosynthesis</keyword>
<keyword evidence="9 11" id="KW-0030">Aminoacyl-tRNA synthetase</keyword>
<comment type="caution">
    <text evidence="15">The sequence shown here is derived from an EMBL/GenBank/DDBJ whole genome shotgun (WGS) entry which is preliminary data.</text>
</comment>
<evidence type="ECO:0000256" key="6">
    <source>
        <dbReference type="ARBA" id="ARBA00022741"/>
    </source>
</evidence>
<reference evidence="15 16" key="1">
    <citation type="journal article" date="2016" name="Nat. Commun.">
        <title>Thousands of microbial genomes shed light on interconnected biogeochemical processes in an aquifer system.</title>
        <authorList>
            <person name="Anantharaman K."/>
            <person name="Brown C.T."/>
            <person name="Hug L.A."/>
            <person name="Sharon I."/>
            <person name="Castelle C.J."/>
            <person name="Probst A.J."/>
            <person name="Thomas B.C."/>
            <person name="Singh A."/>
            <person name="Wilkins M.J."/>
            <person name="Karaoz U."/>
            <person name="Brodie E.L."/>
            <person name="Williams K.H."/>
            <person name="Hubbard S.S."/>
            <person name="Banfield J.F."/>
        </authorList>
    </citation>
    <scope>NUCLEOTIDE SEQUENCE [LARGE SCALE GENOMIC DNA]</scope>
</reference>
<protein>
    <recommendedName>
        <fullName evidence="11">Arginine--tRNA ligase</fullName>
        <ecNumber evidence="11">6.1.1.19</ecNumber>
    </recommendedName>
    <alternativeName>
        <fullName evidence="11">Arginyl-tRNA synthetase</fullName>
        <shortName evidence="11">ArgRS</shortName>
    </alternativeName>
</protein>
<evidence type="ECO:0000256" key="2">
    <source>
        <dbReference type="ARBA" id="ARBA00005594"/>
    </source>
</evidence>
<dbReference type="SMART" id="SM00836">
    <property type="entry name" value="DALR_1"/>
    <property type="match status" value="1"/>
</dbReference>
<dbReference type="InterPro" id="IPR005148">
    <property type="entry name" value="Arg-tRNA-synth_N"/>
</dbReference>
<dbReference type="InterPro" id="IPR001278">
    <property type="entry name" value="Arg-tRNA-ligase"/>
</dbReference>
<comment type="subunit">
    <text evidence="3 11">Monomer.</text>
</comment>
<evidence type="ECO:0000256" key="7">
    <source>
        <dbReference type="ARBA" id="ARBA00022840"/>
    </source>
</evidence>
<keyword evidence="7 11" id="KW-0067">ATP-binding</keyword>
<dbReference type="SUPFAM" id="SSF47323">
    <property type="entry name" value="Anticodon-binding domain of a subclass of class I aminoacyl-tRNA synthetases"/>
    <property type="match status" value="1"/>
</dbReference>
<evidence type="ECO:0000256" key="3">
    <source>
        <dbReference type="ARBA" id="ARBA00011245"/>
    </source>
</evidence>
<sequence length="563" mass="64662">MIQEELKKTIEKAIGERAVLEHPANPEHGDYSTSVALVLATKLDKNPRAIAEELVSKIRSEKSKLFDRVEIAGPGFINFFLSRECLFNELTSILREKEKYGRRKMKGTVVIDYSGPNIAKPFGVGHLRSTIIGQVLYNLHAFLGYKTIGDNHIGDWGTQFGKLLYQIKKEGLEKGDLSIQQLEELYVRFHQEAEHDETMEEGARAWFKKLEDGDTEARQIWKKARDTSLKEFEHIYKLLEVKIDNTLGESFYEPILKNVVEEVKKKGLAKKSRGAWIVEFPNEELPPAILLKSDEATNYFTRDLATIQYRLKKWKPNLILYEVGAEQSLYLKQLFWTAELLGWAKRERFHHVAHGLYRTKEGKFSTRKGQTVHLEEVLEDAINRAREIIEQSETARGLPTEEKETVAKAVGIGAVKFNDLLQNPSGDIVFDWDKMLNLKGNSAPYLQYTYARAKSILRKSNLARPSYSHLGPAKFEKEEMDVLRYMYRFPEIVAEAAKLFSPNLVAQFAVELAQKYNAFYNKLPVLQAETEEQKQFRLTLTSSVAQLLQNSLHLLGIETLERM</sequence>
<dbReference type="FunFam" id="1.10.730.10:FF:000006">
    <property type="entry name" value="Arginyl-tRNA synthetase 2, mitochondrial"/>
    <property type="match status" value="1"/>
</dbReference>
<dbReference type="InterPro" id="IPR008909">
    <property type="entry name" value="DALR_anticod-bd"/>
</dbReference>
<dbReference type="InterPro" id="IPR009080">
    <property type="entry name" value="tRNAsynth_Ia_anticodon-bd"/>
</dbReference>
<evidence type="ECO:0000259" key="14">
    <source>
        <dbReference type="SMART" id="SM01016"/>
    </source>
</evidence>
<keyword evidence="5 11" id="KW-0436">Ligase</keyword>
<dbReference type="CDD" id="cd00671">
    <property type="entry name" value="ArgRS_core"/>
    <property type="match status" value="1"/>
</dbReference>
<dbReference type="PANTHER" id="PTHR11956">
    <property type="entry name" value="ARGINYL-TRNA SYNTHETASE"/>
    <property type="match status" value="1"/>
</dbReference>
<dbReference type="EC" id="6.1.1.19" evidence="11"/>
<dbReference type="Gene3D" id="3.30.1360.70">
    <property type="entry name" value="Arginyl tRNA synthetase N-terminal domain"/>
    <property type="match status" value="1"/>
</dbReference>
<evidence type="ECO:0000256" key="12">
    <source>
        <dbReference type="RuleBase" id="RU363038"/>
    </source>
</evidence>
<evidence type="ECO:0000256" key="8">
    <source>
        <dbReference type="ARBA" id="ARBA00022917"/>
    </source>
</evidence>
<dbReference type="GO" id="GO:0004814">
    <property type="term" value="F:arginine-tRNA ligase activity"/>
    <property type="evidence" value="ECO:0007669"/>
    <property type="project" value="UniProtKB-UniRule"/>
</dbReference>
<evidence type="ECO:0000256" key="10">
    <source>
        <dbReference type="ARBA" id="ARBA00049339"/>
    </source>
</evidence>
<dbReference type="Gene3D" id="1.10.730.10">
    <property type="entry name" value="Isoleucyl-tRNA Synthetase, Domain 1"/>
    <property type="match status" value="1"/>
</dbReference>